<protein>
    <submittedName>
        <fullName evidence="4">Spore germination protein</fullName>
    </submittedName>
</protein>
<dbReference type="InterPro" id="IPR004995">
    <property type="entry name" value="Spore_Ger"/>
</dbReference>
<dbReference type="GO" id="GO:0009847">
    <property type="term" value="P:spore germination"/>
    <property type="evidence" value="ECO:0007669"/>
    <property type="project" value="InterPro"/>
</dbReference>
<dbReference type="AlphaFoldDB" id="A0A3M8DV60"/>
<dbReference type="RefSeq" id="WP_122916624.1">
    <property type="nucleotide sequence ID" value="NZ_RHHQ01000004.1"/>
</dbReference>
<dbReference type="OrthoDB" id="1726708at2"/>
<dbReference type="InterPro" id="IPR050768">
    <property type="entry name" value="UPF0353/GerABKA_families"/>
</dbReference>
<evidence type="ECO:0000256" key="3">
    <source>
        <dbReference type="SAM" id="Phobius"/>
    </source>
</evidence>
<dbReference type="EMBL" id="RHHQ01000004">
    <property type="protein sequence ID" value="RNB91962.1"/>
    <property type="molecule type" value="Genomic_DNA"/>
</dbReference>
<evidence type="ECO:0000256" key="1">
    <source>
        <dbReference type="ARBA" id="ARBA00005278"/>
    </source>
</evidence>
<dbReference type="Pfam" id="PF03323">
    <property type="entry name" value="GerA"/>
    <property type="match status" value="1"/>
</dbReference>
<evidence type="ECO:0000256" key="2">
    <source>
        <dbReference type="ARBA" id="ARBA00023136"/>
    </source>
</evidence>
<evidence type="ECO:0000313" key="4">
    <source>
        <dbReference type="EMBL" id="RNB91962.1"/>
    </source>
</evidence>
<accession>A0A3M8DV60</accession>
<feature type="transmembrane region" description="Helical" evidence="3">
    <location>
        <begin position="347"/>
        <end position="368"/>
    </location>
</feature>
<feature type="transmembrane region" description="Helical" evidence="3">
    <location>
        <begin position="241"/>
        <end position="262"/>
    </location>
</feature>
<feature type="transmembrane region" description="Helical" evidence="3">
    <location>
        <begin position="405"/>
        <end position="431"/>
    </location>
</feature>
<dbReference type="Proteomes" id="UP000271031">
    <property type="component" value="Unassembled WGS sequence"/>
</dbReference>
<dbReference type="PANTHER" id="PTHR22550:SF5">
    <property type="entry name" value="LEUCINE ZIPPER PROTEIN 4"/>
    <property type="match status" value="1"/>
</dbReference>
<feature type="transmembrane region" description="Helical" evidence="3">
    <location>
        <begin position="283"/>
        <end position="302"/>
    </location>
</feature>
<dbReference type="PANTHER" id="PTHR22550">
    <property type="entry name" value="SPORE GERMINATION PROTEIN"/>
    <property type="match status" value="1"/>
</dbReference>
<comment type="similarity">
    <text evidence="1">Belongs to the GerABKA family.</text>
</comment>
<dbReference type="GO" id="GO:0016020">
    <property type="term" value="C:membrane"/>
    <property type="evidence" value="ECO:0007669"/>
    <property type="project" value="InterPro"/>
</dbReference>
<reference evidence="4 5" key="1">
    <citation type="submission" date="2018-10" db="EMBL/GenBank/DDBJ databases">
        <title>Phylogenomics of Brevibacillus.</title>
        <authorList>
            <person name="Dunlap C."/>
        </authorList>
    </citation>
    <scope>NUCLEOTIDE SEQUENCE [LARGE SCALE GENOMIC DNA]</scope>
    <source>
        <strain evidence="4 5">JCM 15716</strain>
    </source>
</reference>
<dbReference type="PIRSF" id="PIRSF005690">
    <property type="entry name" value="GerBA"/>
    <property type="match status" value="1"/>
</dbReference>
<proteinExistence type="inferred from homology"/>
<organism evidence="4 5">
    <name type="scientific">Brevibacillus fluminis</name>
    <dbReference type="NCBI Taxonomy" id="511487"/>
    <lineage>
        <taxon>Bacteria</taxon>
        <taxon>Bacillati</taxon>
        <taxon>Bacillota</taxon>
        <taxon>Bacilli</taxon>
        <taxon>Bacillales</taxon>
        <taxon>Paenibacillaceae</taxon>
        <taxon>Brevibacillus</taxon>
    </lineage>
</organism>
<name>A0A3M8DV60_9BACL</name>
<sequence length="480" mass="53773">MNLVGPQFLLDIVADCEDVRADSFLLQEEPPMRVYLYYCEGMCNIKLVNETIMRELFYFYRNHVVTEETNVVEQVPFQLVRLNEEDETGIARRLFSGELILYFEVPRGTFCVDLAEPPHRAPEEPSTEVSIRGPKDGFTEELMMNVALVRKRLKTNRLAVEQYIMGENTQTLVALLYMRGIIEPSILAEIRTRLERVRSTGLFSASQLEERLLDSPFNFFPLYQYTGRPDLAANCLEHGRFLIIVDGVPSVMIAPVNMTFLLNSAEDANTPTIFVAFTRLFRLIGMNLAIFLPGFWIALLTYHQDQIPLTLLATLVISRQGVPIPSALEGVIMLLLFELLKEAGLRLPSAIGQTLSVVGGLIIGQAAISAGMTAPGILVIMAISIVATFTLGNQNLLNVVSLLRLFVLLVSAILGMFGFLFSILVITLYLANLRSFGMPYLSPLSPPILSDLYKVLFRIPWLKSDRPPKMMSRGRGGENK</sequence>
<evidence type="ECO:0000313" key="5">
    <source>
        <dbReference type="Proteomes" id="UP000271031"/>
    </source>
</evidence>
<keyword evidence="2 3" id="KW-0472">Membrane</keyword>
<keyword evidence="3" id="KW-1133">Transmembrane helix</keyword>
<feature type="transmembrane region" description="Helical" evidence="3">
    <location>
        <begin position="322"/>
        <end position="340"/>
    </location>
</feature>
<comment type="caution">
    <text evidence="4">The sequence shown here is derived from an EMBL/GenBank/DDBJ whole genome shotgun (WGS) entry which is preliminary data.</text>
</comment>
<keyword evidence="3" id="KW-0812">Transmembrane</keyword>
<feature type="transmembrane region" description="Helical" evidence="3">
    <location>
        <begin position="374"/>
        <end position="393"/>
    </location>
</feature>
<keyword evidence="5" id="KW-1185">Reference proteome</keyword>
<gene>
    <name evidence="4" type="ORF">EDM56_04200</name>
</gene>